<dbReference type="SUPFAM" id="SSF57667">
    <property type="entry name" value="beta-beta-alpha zinc fingers"/>
    <property type="match status" value="1"/>
</dbReference>
<accession>A0A5B7GEJ5</accession>
<dbReference type="Gene3D" id="3.30.160.60">
    <property type="entry name" value="Classic Zinc Finger"/>
    <property type="match status" value="1"/>
</dbReference>
<dbReference type="Pfam" id="PF13894">
    <property type="entry name" value="zf-C2H2_4"/>
    <property type="match status" value="1"/>
</dbReference>
<organism evidence="4 5">
    <name type="scientific">Portunus trituberculatus</name>
    <name type="common">Swimming crab</name>
    <name type="synonym">Neptunus trituberculatus</name>
    <dbReference type="NCBI Taxonomy" id="210409"/>
    <lineage>
        <taxon>Eukaryota</taxon>
        <taxon>Metazoa</taxon>
        <taxon>Ecdysozoa</taxon>
        <taxon>Arthropoda</taxon>
        <taxon>Crustacea</taxon>
        <taxon>Multicrustacea</taxon>
        <taxon>Malacostraca</taxon>
        <taxon>Eumalacostraca</taxon>
        <taxon>Eucarida</taxon>
        <taxon>Decapoda</taxon>
        <taxon>Pleocyemata</taxon>
        <taxon>Brachyura</taxon>
        <taxon>Eubrachyura</taxon>
        <taxon>Portunoidea</taxon>
        <taxon>Portunidae</taxon>
        <taxon>Portuninae</taxon>
        <taxon>Portunus</taxon>
    </lineage>
</organism>
<dbReference type="SMART" id="SM00355">
    <property type="entry name" value="ZnF_C2H2"/>
    <property type="match status" value="2"/>
</dbReference>
<feature type="compositionally biased region" description="Basic and acidic residues" evidence="2">
    <location>
        <begin position="41"/>
        <end position="55"/>
    </location>
</feature>
<dbReference type="InterPro" id="IPR013087">
    <property type="entry name" value="Znf_C2H2_type"/>
</dbReference>
<dbReference type="EMBL" id="VSRR010012779">
    <property type="protein sequence ID" value="MPC54964.1"/>
    <property type="molecule type" value="Genomic_DNA"/>
</dbReference>
<protein>
    <recommendedName>
        <fullName evidence="3">C2H2-type domain-containing protein</fullName>
    </recommendedName>
</protein>
<dbReference type="PROSITE" id="PS00028">
    <property type="entry name" value="ZINC_FINGER_C2H2_1"/>
    <property type="match status" value="2"/>
</dbReference>
<gene>
    <name evidence="4" type="ORF">E2C01_048894</name>
</gene>
<evidence type="ECO:0000259" key="3">
    <source>
        <dbReference type="PROSITE" id="PS50157"/>
    </source>
</evidence>
<dbReference type="OrthoDB" id="10261408at2759"/>
<feature type="domain" description="C2H2-type" evidence="3">
    <location>
        <begin position="87"/>
        <end position="115"/>
    </location>
</feature>
<dbReference type="AlphaFoldDB" id="A0A5B7GEJ5"/>
<evidence type="ECO:0000313" key="4">
    <source>
        <dbReference type="EMBL" id="MPC54964.1"/>
    </source>
</evidence>
<keyword evidence="1" id="KW-0862">Zinc</keyword>
<keyword evidence="1" id="KW-0863">Zinc-finger</keyword>
<proteinExistence type="predicted"/>
<comment type="caution">
    <text evidence="4">The sequence shown here is derived from an EMBL/GenBank/DDBJ whole genome shotgun (WGS) entry which is preliminary data.</text>
</comment>
<name>A0A5B7GEJ5_PORTR</name>
<dbReference type="InterPro" id="IPR036236">
    <property type="entry name" value="Znf_C2H2_sf"/>
</dbReference>
<evidence type="ECO:0000256" key="1">
    <source>
        <dbReference type="PROSITE-ProRule" id="PRU00042"/>
    </source>
</evidence>
<feature type="region of interest" description="Disordered" evidence="2">
    <location>
        <begin position="33"/>
        <end position="55"/>
    </location>
</feature>
<dbReference type="PROSITE" id="PS50157">
    <property type="entry name" value="ZINC_FINGER_C2H2_2"/>
    <property type="match status" value="1"/>
</dbReference>
<dbReference type="Proteomes" id="UP000324222">
    <property type="component" value="Unassembled WGS sequence"/>
</dbReference>
<evidence type="ECO:0000313" key="5">
    <source>
        <dbReference type="Proteomes" id="UP000324222"/>
    </source>
</evidence>
<reference evidence="4 5" key="1">
    <citation type="submission" date="2019-05" db="EMBL/GenBank/DDBJ databases">
        <title>Another draft genome of Portunus trituberculatus and its Hox gene families provides insights of decapod evolution.</title>
        <authorList>
            <person name="Jeong J.-H."/>
            <person name="Song I."/>
            <person name="Kim S."/>
            <person name="Choi T."/>
            <person name="Kim D."/>
            <person name="Ryu S."/>
            <person name="Kim W."/>
        </authorList>
    </citation>
    <scope>NUCLEOTIDE SEQUENCE [LARGE SCALE GENOMIC DNA]</scope>
    <source>
        <tissue evidence="4">Muscle</tissue>
    </source>
</reference>
<keyword evidence="5" id="KW-1185">Reference proteome</keyword>
<dbReference type="GO" id="GO:0008270">
    <property type="term" value="F:zinc ion binding"/>
    <property type="evidence" value="ECO:0007669"/>
    <property type="project" value="UniProtKB-KW"/>
</dbReference>
<keyword evidence="1" id="KW-0479">Metal-binding</keyword>
<evidence type="ECO:0000256" key="2">
    <source>
        <dbReference type="SAM" id="MobiDB-lite"/>
    </source>
</evidence>
<sequence>MHDYQARDESQSGTEEALHFSLKQESLFGTQRVEGVVTSGSEKRKDRERSSHSVSRREVVGCAGVWRTKGGTQLTVKVGRPRYAGPRDCPHCGKRYSTIAALKYHVGLVHSVSDQVPCFYCPQWFDIRTDLKKHLEVAHNEHS</sequence>